<keyword evidence="5" id="KW-0539">Nucleus</keyword>
<dbReference type="GO" id="GO:0003723">
    <property type="term" value="F:RNA binding"/>
    <property type="evidence" value="ECO:0007669"/>
    <property type="project" value="UniProtKB-UniRule"/>
</dbReference>
<dbReference type="GO" id="GO:0005730">
    <property type="term" value="C:nucleolus"/>
    <property type="evidence" value="ECO:0007669"/>
    <property type="project" value="UniProtKB-SubCell"/>
</dbReference>
<evidence type="ECO:0000256" key="2">
    <source>
        <dbReference type="ARBA" id="ARBA00005819"/>
    </source>
</evidence>
<dbReference type="InterPro" id="IPR034353">
    <property type="entry name" value="ABT1/ESF2_RRM"/>
</dbReference>
<comment type="subcellular location">
    <subcellularLocation>
        <location evidence="1">Nucleus</location>
        <location evidence="1">Nucleolus</location>
    </subcellularLocation>
</comment>
<dbReference type="InterPro" id="IPR035979">
    <property type="entry name" value="RBD_domain_sf"/>
</dbReference>
<comment type="similarity">
    <text evidence="2">Belongs to the ESF2/ABP1 family.</text>
</comment>
<dbReference type="GO" id="GO:0000447">
    <property type="term" value="P:endonucleolytic cleavage in ITS1 to separate SSU-rRNA from 5.8S rRNA and LSU-rRNA from tricistronic rRNA transcript (SSU-rRNA, 5.8S rRNA, LSU-rRNA)"/>
    <property type="evidence" value="ECO:0007669"/>
    <property type="project" value="TreeGrafter"/>
</dbReference>
<evidence type="ECO:0000259" key="7">
    <source>
        <dbReference type="PROSITE" id="PS50102"/>
    </source>
</evidence>
<dbReference type="GO" id="GO:0034462">
    <property type="term" value="P:small-subunit processome assembly"/>
    <property type="evidence" value="ECO:0007669"/>
    <property type="project" value="TreeGrafter"/>
</dbReference>
<evidence type="ECO:0000256" key="5">
    <source>
        <dbReference type="ARBA" id="ARBA00023242"/>
    </source>
</evidence>
<dbReference type="GO" id="GO:0000480">
    <property type="term" value="P:endonucleolytic cleavage in 5'-ETS of tricistronic rRNA transcript (SSU-rRNA, 5.8S rRNA, LSU-rRNA)"/>
    <property type="evidence" value="ECO:0007669"/>
    <property type="project" value="TreeGrafter"/>
</dbReference>
<dbReference type="AlphaFoldDB" id="T1KL61"/>
<organism evidence="8 9">
    <name type="scientific">Tetranychus urticae</name>
    <name type="common">Two-spotted spider mite</name>
    <dbReference type="NCBI Taxonomy" id="32264"/>
    <lineage>
        <taxon>Eukaryota</taxon>
        <taxon>Metazoa</taxon>
        <taxon>Ecdysozoa</taxon>
        <taxon>Arthropoda</taxon>
        <taxon>Chelicerata</taxon>
        <taxon>Arachnida</taxon>
        <taxon>Acari</taxon>
        <taxon>Acariformes</taxon>
        <taxon>Trombidiformes</taxon>
        <taxon>Prostigmata</taxon>
        <taxon>Eleutherengona</taxon>
        <taxon>Raphignathae</taxon>
        <taxon>Tetranychoidea</taxon>
        <taxon>Tetranychidae</taxon>
        <taxon>Tetranychus</taxon>
    </lineage>
</organism>
<dbReference type="SMART" id="SM00360">
    <property type="entry name" value="RRM"/>
    <property type="match status" value="1"/>
</dbReference>
<dbReference type="PROSITE" id="PS50102">
    <property type="entry name" value="RRM"/>
    <property type="match status" value="1"/>
</dbReference>
<dbReference type="Proteomes" id="UP000015104">
    <property type="component" value="Unassembled WGS sequence"/>
</dbReference>
<feature type="domain" description="RRM" evidence="7">
    <location>
        <begin position="19"/>
        <end position="105"/>
    </location>
</feature>
<dbReference type="InterPro" id="IPR012677">
    <property type="entry name" value="Nucleotide-bd_a/b_plait_sf"/>
</dbReference>
<evidence type="ECO:0000313" key="9">
    <source>
        <dbReference type="Proteomes" id="UP000015104"/>
    </source>
</evidence>
<reference evidence="8" key="2">
    <citation type="submission" date="2015-06" db="UniProtKB">
        <authorList>
            <consortium name="EnsemblMetazoa"/>
        </authorList>
    </citation>
    <scope>IDENTIFICATION</scope>
</reference>
<proteinExistence type="inferred from homology"/>
<dbReference type="PANTHER" id="PTHR12311">
    <property type="entry name" value="ACTIVATOR OF BASAL TRANSCRIPTION 1"/>
    <property type="match status" value="1"/>
</dbReference>
<keyword evidence="4 6" id="KW-0694">RNA-binding</keyword>
<keyword evidence="9" id="KW-1185">Reference proteome</keyword>
<dbReference type="EMBL" id="CAEY01000210">
    <property type="status" value="NOT_ANNOTATED_CDS"/>
    <property type="molecule type" value="Genomic_DNA"/>
</dbReference>
<dbReference type="eggNOG" id="KOG3152">
    <property type="taxonomic scope" value="Eukaryota"/>
</dbReference>
<dbReference type="InterPro" id="IPR000504">
    <property type="entry name" value="RRM_dom"/>
</dbReference>
<sequence>MEEQSVMETDKPEKTGKTGLIYFSHIPPGMDVRKIREIFSQFGEVGRIYLEKDTATKKLGKKTKFHRYTEGWLEFKKKKTAKQVAEKLNGQQVGGKRRNVYFDSIWSIKYLHRFKWHHLKETIIQQRALNEQRLRFELEQARKETNFYLEMSEKRKRKKSANNIDPTKILEKQKETDEVIRNQKKTPDQLDSHLINLANSIGIRLK</sequence>
<dbReference type="SUPFAM" id="SSF54928">
    <property type="entry name" value="RNA-binding domain, RBD"/>
    <property type="match status" value="1"/>
</dbReference>
<evidence type="ECO:0000256" key="3">
    <source>
        <dbReference type="ARBA" id="ARBA00020737"/>
    </source>
</evidence>
<dbReference type="CDD" id="cd12263">
    <property type="entry name" value="RRM_ABT1_like"/>
    <property type="match status" value="1"/>
</dbReference>
<dbReference type="HOGENOM" id="CLU_1542060_0_0_1"/>
<dbReference type="InterPro" id="IPR039119">
    <property type="entry name" value="ABT1/Esf2"/>
</dbReference>
<dbReference type="EnsemblMetazoa" id="tetur14g01300.1">
    <property type="protein sequence ID" value="tetur14g01300.1"/>
    <property type="gene ID" value="tetur14g01300"/>
</dbReference>
<evidence type="ECO:0000313" key="8">
    <source>
        <dbReference type="EnsemblMetazoa" id="tetur14g01300.1"/>
    </source>
</evidence>
<dbReference type="STRING" id="32264.T1KL61"/>
<name>T1KL61_TETUR</name>
<dbReference type="Gene3D" id="3.30.70.330">
    <property type="match status" value="1"/>
</dbReference>
<evidence type="ECO:0000256" key="6">
    <source>
        <dbReference type="PROSITE-ProRule" id="PRU00176"/>
    </source>
</evidence>
<reference evidence="9" key="1">
    <citation type="submission" date="2011-08" db="EMBL/GenBank/DDBJ databases">
        <authorList>
            <person name="Rombauts S."/>
        </authorList>
    </citation>
    <scope>NUCLEOTIDE SEQUENCE</scope>
    <source>
        <strain evidence="9">London</strain>
    </source>
</reference>
<dbReference type="Pfam" id="PF00076">
    <property type="entry name" value="RRM_1"/>
    <property type="match status" value="1"/>
</dbReference>
<evidence type="ECO:0000256" key="1">
    <source>
        <dbReference type="ARBA" id="ARBA00004604"/>
    </source>
</evidence>
<dbReference type="PANTHER" id="PTHR12311:SF7">
    <property type="entry name" value="ACTIVATOR OF BASAL TRANSCRIPTION 1"/>
    <property type="match status" value="1"/>
</dbReference>
<protein>
    <recommendedName>
        <fullName evidence="3">Activator of basal transcription 1</fullName>
    </recommendedName>
</protein>
<accession>T1KL61</accession>
<evidence type="ECO:0000256" key="4">
    <source>
        <dbReference type="ARBA" id="ARBA00022884"/>
    </source>
</evidence>
<dbReference type="GO" id="GO:0000472">
    <property type="term" value="P:endonucleolytic cleavage to generate mature 5'-end of SSU-rRNA from (SSU-rRNA, 5.8S rRNA, LSU-rRNA)"/>
    <property type="evidence" value="ECO:0007669"/>
    <property type="project" value="TreeGrafter"/>
</dbReference>